<evidence type="ECO:0000313" key="1">
    <source>
        <dbReference type="EMBL" id="MCI74774.1"/>
    </source>
</evidence>
<dbReference type="AlphaFoldDB" id="A0A392UQ53"/>
<protein>
    <submittedName>
        <fullName evidence="1">Uncharacterized protein</fullName>
    </submittedName>
</protein>
<dbReference type="Proteomes" id="UP000265520">
    <property type="component" value="Unassembled WGS sequence"/>
</dbReference>
<reference evidence="1 2" key="1">
    <citation type="journal article" date="2018" name="Front. Plant Sci.">
        <title>Red Clover (Trifolium pratense) and Zigzag Clover (T. medium) - A Picture of Genomic Similarities and Differences.</title>
        <authorList>
            <person name="Dluhosova J."/>
            <person name="Istvanek J."/>
            <person name="Nedelnik J."/>
            <person name="Repkova J."/>
        </authorList>
    </citation>
    <scope>NUCLEOTIDE SEQUENCE [LARGE SCALE GENOMIC DNA]</scope>
    <source>
        <strain evidence="2">cv. 10/8</strain>
        <tissue evidence="1">Leaf</tissue>
    </source>
</reference>
<evidence type="ECO:0000313" key="2">
    <source>
        <dbReference type="Proteomes" id="UP000265520"/>
    </source>
</evidence>
<comment type="caution">
    <text evidence="1">The sequence shown here is derived from an EMBL/GenBank/DDBJ whole genome shotgun (WGS) entry which is preliminary data.</text>
</comment>
<sequence>MAEPPAQLNAQSDEPSIGNDVVVAPIVSQALVVYDPA</sequence>
<accession>A0A392UQ53</accession>
<feature type="non-terminal residue" evidence="1">
    <location>
        <position position="37"/>
    </location>
</feature>
<dbReference type="EMBL" id="LXQA010867435">
    <property type="protein sequence ID" value="MCI74774.1"/>
    <property type="molecule type" value="Genomic_DNA"/>
</dbReference>
<name>A0A392UQ53_9FABA</name>
<keyword evidence="2" id="KW-1185">Reference proteome</keyword>
<organism evidence="1 2">
    <name type="scientific">Trifolium medium</name>
    <dbReference type="NCBI Taxonomy" id="97028"/>
    <lineage>
        <taxon>Eukaryota</taxon>
        <taxon>Viridiplantae</taxon>
        <taxon>Streptophyta</taxon>
        <taxon>Embryophyta</taxon>
        <taxon>Tracheophyta</taxon>
        <taxon>Spermatophyta</taxon>
        <taxon>Magnoliopsida</taxon>
        <taxon>eudicotyledons</taxon>
        <taxon>Gunneridae</taxon>
        <taxon>Pentapetalae</taxon>
        <taxon>rosids</taxon>
        <taxon>fabids</taxon>
        <taxon>Fabales</taxon>
        <taxon>Fabaceae</taxon>
        <taxon>Papilionoideae</taxon>
        <taxon>50 kb inversion clade</taxon>
        <taxon>NPAAA clade</taxon>
        <taxon>Hologalegina</taxon>
        <taxon>IRL clade</taxon>
        <taxon>Trifolieae</taxon>
        <taxon>Trifolium</taxon>
    </lineage>
</organism>
<proteinExistence type="predicted"/>